<protein>
    <submittedName>
        <fullName evidence="2">Uncharacterized protein</fullName>
    </submittedName>
</protein>
<organism evidence="2 3">
    <name type="scientific">Tanacetum coccineum</name>
    <dbReference type="NCBI Taxonomy" id="301880"/>
    <lineage>
        <taxon>Eukaryota</taxon>
        <taxon>Viridiplantae</taxon>
        <taxon>Streptophyta</taxon>
        <taxon>Embryophyta</taxon>
        <taxon>Tracheophyta</taxon>
        <taxon>Spermatophyta</taxon>
        <taxon>Magnoliopsida</taxon>
        <taxon>eudicotyledons</taxon>
        <taxon>Gunneridae</taxon>
        <taxon>Pentapetalae</taxon>
        <taxon>asterids</taxon>
        <taxon>campanulids</taxon>
        <taxon>Asterales</taxon>
        <taxon>Asteraceae</taxon>
        <taxon>Asteroideae</taxon>
        <taxon>Anthemideae</taxon>
        <taxon>Anthemidinae</taxon>
        <taxon>Tanacetum</taxon>
    </lineage>
</organism>
<accession>A0ABQ4XYJ1</accession>
<feature type="transmembrane region" description="Helical" evidence="1">
    <location>
        <begin position="160"/>
        <end position="182"/>
    </location>
</feature>
<keyword evidence="1" id="KW-0472">Membrane</keyword>
<evidence type="ECO:0000256" key="1">
    <source>
        <dbReference type="SAM" id="Phobius"/>
    </source>
</evidence>
<feature type="transmembrane region" description="Helical" evidence="1">
    <location>
        <begin position="194"/>
        <end position="213"/>
    </location>
</feature>
<keyword evidence="1" id="KW-0812">Transmembrane</keyword>
<keyword evidence="1" id="KW-1133">Transmembrane helix</keyword>
<sequence length="216" mass="23264">MEITVVTLVEEQISPWKGNFAKPARTWLEPFVYDLKFSKIGKLGSLGAQGDEVMGMRSIISKVSISPEGFMPSILLLVVIIVAVVMVAVILVVIVVEVVGVVIVVAIIGGSWAYEFQQDKASSVSVPVANATLFSSAQLLRENTDSDRSNQRMRSTAPSVLVFPIGIASTIAIGESLCCLGLQLSKNQLSVAGWHPKVMAGLFLMLMSFWEAFSST</sequence>
<comment type="caution">
    <text evidence="2">The sequence shown here is derived from an EMBL/GenBank/DDBJ whole genome shotgun (WGS) entry which is preliminary data.</text>
</comment>
<feature type="transmembrane region" description="Helical" evidence="1">
    <location>
        <begin position="76"/>
        <end position="109"/>
    </location>
</feature>
<proteinExistence type="predicted"/>
<evidence type="ECO:0000313" key="2">
    <source>
        <dbReference type="EMBL" id="GJS69865.1"/>
    </source>
</evidence>
<evidence type="ECO:0000313" key="3">
    <source>
        <dbReference type="Proteomes" id="UP001151760"/>
    </source>
</evidence>
<reference evidence="2" key="1">
    <citation type="journal article" date="2022" name="Int. J. Mol. Sci.">
        <title>Draft Genome of Tanacetum Coccineum: Genomic Comparison of Closely Related Tanacetum-Family Plants.</title>
        <authorList>
            <person name="Yamashiro T."/>
            <person name="Shiraishi A."/>
            <person name="Nakayama K."/>
            <person name="Satake H."/>
        </authorList>
    </citation>
    <scope>NUCLEOTIDE SEQUENCE</scope>
</reference>
<name>A0ABQ4XYJ1_9ASTR</name>
<dbReference type="Proteomes" id="UP001151760">
    <property type="component" value="Unassembled WGS sequence"/>
</dbReference>
<reference evidence="2" key="2">
    <citation type="submission" date="2022-01" db="EMBL/GenBank/DDBJ databases">
        <authorList>
            <person name="Yamashiro T."/>
            <person name="Shiraishi A."/>
            <person name="Satake H."/>
            <person name="Nakayama K."/>
        </authorList>
    </citation>
    <scope>NUCLEOTIDE SEQUENCE</scope>
</reference>
<dbReference type="EMBL" id="BQNB010009893">
    <property type="protein sequence ID" value="GJS69865.1"/>
    <property type="molecule type" value="Genomic_DNA"/>
</dbReference>
<gene>
    <name evidence="2" type="ORF">Tco_0702706</name>
</gene>
<keyword evidence="3" id="KW-1185">Reference proteome</keyword>